<reference evidence="1" key="1">
    <citation type="submission" date="2022-07" db="EMBL/GenBank/DDBJ databases">
        <authorList>
            <person name="Trinca V."/>
            <person name="Uliana J.V.C."/>
            <person name="Torres T.T."/>
            <person name="Ward R.J."/>
            <person name="Monesi N."/>
        </authorList>
    </citation>
    <scope>NUCLEOTIDE SEQUENCE</scope>
    <source>
        <strain evidence="1">HSMRA1968</strain>
        <tissue evidence="1">Whole embryos</tissue>
    </source>
</reference>
<organism evidence="1 2">
    <name type="scientific">Pseudolycoriella hygida</name>
    <dbReference type="NCBI Taxonomy" id="35572"/>
    <lineage>
        <taxon>Eukaryota</taxon>
        <taxon>Metazoa</taxon>
        <taxon>Ecdysozoa</taxon>
        <taxon>Arthropoda</taxon>
        <taxon>Hexapoda</taxon>
        <taxon>Insecta</taxon>
        <taxon>Pterygota</taxon>
        <taxon>Neoptera</taxon>
        <taxon>Endopterygota</taxon>
        <taxon>Diptera</taxon>
        <taxon>Nematocera</taxon>
        <taxon>Sciaroidea</taxon>
        <taxon>Sciaridae</taxon>
        <taxon>Pseudolycoriella</taxon>
    </lineage>
</organism>
<sequence>MLTMTKNKMYTKSRRN</sequence>
<name>A0A9Q0MQX2_9DIPT</name>
<dbReference type="EMBL" id="WJQU01000004">
    <property type="protein sequence ID" value="KAJ6636351.1"/>
    <property type="molecule type" value="Genomic_DNA"/>
</dbReference>
<comment type="caution">
    <text evidence="1">The sequence shown here is derived from an EMBL/GenBank/DDBJ whole genome shotgun (WGS) entry which is preliminary data.</text>
</comment>
<dbReference type="AlphaFoldDB" id="A0A9Q0MQX2"/>
<keyword evidence="2" id="KW-1185">Reference proteome</keyword>
<evidence type="ECO:0000313" key="2">
    <source>
        <dbReference type="Proteomes" id="UP001151699"/>
    </source>
</evidence>
<proteinExistence type="predicted"/>
<dbReference type="Proteomes" id="UP001151699">
    <property type="component" value="Chromosome C"/>
</dbReference>
<protein>
    <submittedName>
        <fullName evidence="1">Uncharacterized protein</fullName>
    </submittedName>
</protein>
<accession>A0A9Q0MQX2</accession>
<evidence type="ECO:0000313" key="1">
    <source>
        <dbReference type="EMBL" id="KAJ6636351.1"/>
    </source>
</evidence>
<gene>
    <name evidence="1" type="ORF">Bhyg_14939</name>
</gene>